<keyword evidence="2" id="KW-0732">Signal</keyword>
<feature type="compositionally biased region" description="Basic and acidic residues" evidence="1">
    <location>
        <begin position="908"/>
        <end position="922"/>
    </location>
</feature>
<feature type="compositionally biased region" description="Pro residues" evidence="1">
    <location>
        <begin position="1157"/>
        <end position="1166"/>
    </location>
</feature>
<feature type="compositionally biased region" description="Polar residues" evidence="1">
    <location>
        <begin position="669"/>
        <end position="683"/>
    </location>
</feature>
<dbReference type="AlphaFoldDB" id="A0A3R7PCE8"/>
<feature type="compositionally biased region" description="Basic and acidic residues" evidence="1">
    <location>
        <begin position="1012"/>
        <end position="1024"/>
    </location>
</feature>
<protein>
    <submittedName>
        <fullName evidence="3">Uncharacterized protein</fullName>
    </submittedName>
</protein>
<reference evidence="3 4" key="1">
    <citation type="submission" date="2018-04" db="EMBL/GenBank/DDBJ databases">
        <authorList>
            <person name="Zhang X."/>
            <person name="Yuan J."/>
            <person name="Li F."/>
            <person name="Xiang J."/>
        </authorList>
    </citation>
    <scope>NUCLEOTIDE SEQUENCE [LARGE SCALE GENOMIC DNA]</scope>
    <source>
        <tissue evidence="3">Muscle</tissue>
    </source>
</reference>
<name>A0A3R7PCE8_PENVA</name>
<feature type="region of interest" description="Disordered" evidence="1">
    <location>
        <begin position="388"/>
        <end position="408"/>
    </location>
</feature>
<feature type="signal peptide" evidence="2">
    <location>
        <begin position="1"/>
        <end position="18"/>
    </location>
</feature>
<feature type="compositionally biased region" description="Basic and acidic residues" evidence="1">
    <location>
        <begin position="981"/>
        <end position="1005"/>
    </location>
</feature>
<dbReference type="Proteomes" id="UP000283509">
    <property type="component" value="Unassembled WGS sequence"/>
</dbReference>
<feature type="region of interest" description="Disordered" evidence="1">
    <location>
        <begin position="157"/>
        <end position="254"/>
    </location>
</feature>
<evidence type="ECO:0000313" key="4">
    <source>
        <dbReference type="Proteomes" id="UP000283509"/>
    </source>
</evidence>
<reference evidence="3 4" key="2">
    <citation type="submission" date="2019-01" db="EMBL/GenBank/DDBJ databases">
        <title>The decoding of complex shrimp genome reveals the adaptation for benthos swimmer, frequently molting mechanism and breeding impact on genome.</title>
        <authorList>
            <person name="Sun Y."/>
            <person name="Gao Y."/>
            <person name="Yu Y."/>
        </authorList>
    </citation>
    <scope>NUCLEOTIDE SEQUENCE [LARGE SCALE GENOMIC DNA]</scope>
    <source>
        <tissue evidence="3">Muscle</tissue>
    </source>
</reference>
<feature type="compositionally biased region" description="Basic and acidic residues" evidence="1">
    <location>
        <begin position="891"/>
        <end position="901"/>
    </location>
</feature>
<feature type="chain" id="PRO_5018750951" evidence="2">
    <location>
        <begin position="19"/>
        <end position="1247"/>
    </location>
</feature>
<comment type="caution">
    <text evidence="3">The sequence shown here is derived from an EMBL/GenBank/DDBJ whole genome shotgun (WGS) entry which is preliminary data.</text>
</comment>
<organism evidence="3 4">
    <name type="scientific">Penaeus vannamei</name>
    <name type="common">Whiteleg shrimp</name>
    <name type="synonym">Litopenaeus vannamei</name>
    <dbReference type="NCBI Taxonomy" id="6689"/>
    <lineage>
        <taxon>Eukaryota</taxon>
        <taxon>Metazoa</taxon>
        <taxon>Ecdysozoa</taxon>
        <taxon>Arthropoda</taxon>
        <taxon>Crustacea</taxon>
        <taxon>Multicrustacea</taxon>
        <taxon>Malacostraca</taxon>
        <taxon>Eumalacostraca</taxon>
        <taxon>Eucarida</taxon>
        <taxon>Decapoda</taxon>
        <taxon>Dendrobranchiata</taxon>
        <taxon>Penaeoidea</taxon>
        <taxon>Penaeidae</taxon>
        <taxon>Penaeus</taxon>
    </lineage>
</organism>
<feature type="compositionally biased region" description="Pro residues" evidence="1">
    <location>
        <begin position="1135"/>
        <end position="1148"/>
    </location>
</feature>
<feature type="region of interest" description="Disordered" evidence="1">
    <location>
        <begin position="606"/>
        <end position="1081"/>
    </location>
</feature>
<feature type="compositionally biased region" description="Acidic residues" evidence="1">
    <location>
        <begin position="948"/>
        <end position="958"/>
    </location>
</feature>
<feature type="compositionally biased region" description="Acidic residues" evidence="1">
    <location>
        <begin position="923"/>
        <end position="937"/>
    </location>
</feature>
<feature type="compositionally biased region" description="Basic and acidic residues" evidence="1">
    <location>
        <begin position="811"/>
        <end position="824"/>
    </location>
</feature>
<proteinExistence type="predicted"/>
<keyword evidence="4" id="KW-1185">Reference proteome</keyword>
<feature type="compositionally biased region" description="Basic and acidic residues" evidence="1">
    <location>
        <begin position="698"/>
        <end position="729"/>
    </location>
</feature>
<feature type="region of interest" description="Disordered" evidence="1">
    <location>
        <begin position="278"/>
        <end position="367"/>
    </location>
</feature>
<evidence type="ECO:0000256" key="2">
    <source>
        <dbReference type="SAM" id="SignalP"/>
    </source>
</evidence>
<dbReference type="STRING" id="6689.A0A3R7PCE8"/>
<feature type="compositionally biased region" description="Low complexity" evidence="1">
    <location>
        <begin position="232"/>
        <end position="249"/>
    </location>
</feature>
<evidence type="ECO:0000256" key="1">
    <source>
        <dbReference type="SAM" id="MobiDB-lite"/>
    </source>
</evidence>
<dbReference type="PROSITE" id="PS51257">
    <property type="entry name" value="PROKAR_LIPOPROTEIN"/>
    <property type="match status" value="1"/>
</dbReference>
<feature type="compositionally biased region" description="Basic and acidic residues" evidence="1">
    <location>
        <begin position="938"/>
        <end position="947"/>
    </location>
</feature>
<feature type="compositionally biased region" description="Polar residues" evidence="1">
    <location>
        <begin position="571"/>
        <end position="589"/>
    </location>
</feature>
<evidence type="ECO:0000313" key="3">
    <source>
        <dbReference type="EMBL" id="ROT61327.1"/>
    </source>
</evidence>
<feature type="region of interest" description="Disordered" evidence="1">
    <location>
        <begin position="564"/>
        <end position="589"/>
    </location>
</feature>
<feature type="compositionally biased region" description="Polar residues" evidence="1">
    <location>
        <begin position="1177"/>
        <end position="1191"/>
    </location>
</feature>
<feature type="compositionally biased region" description="Basic and acidic residues" evidence="1">
    <location>
        <begin position="835"/>
        <end position="845"/>
    </location>
</feature>
<feature type="compositionally biased region" description="Basic and acidic residues" evidence="1">
    <location>
        <begin position="1042"/>
        <end position="1070"/>
    </location>
</feature>
<accession>A0A3R7PCE8</accession>
<feature type="region of interest" description="Disordered" evidence="1">
    <location>
        <begin position="1131"/>
        <end position="1191"/>
    </location>
</feature>
<dbReference type="EMBL" id="QCYY01004232">
    <property type="protein sequence ID" value="ROT61327.1"/>
    <property type="molecule type" value="Genomic_DNA"/>
</dbReference>
<sequence length="1247" mass="134911">MAFCRLQLLVKLCDAVFAVPFAVACLCTWLRSGVTAGGVAGGALTLCLLQAATKAGVGAGMDEGALTLDTVLEVPEEATPMSLSPRHVPAHAPSSLASRLESGKEGYELELAAWRPSDAAKCYAPEGVSNPLERALGGAPLAGRSGRLPRLRSPALEARDATLSSGSVRLTDHRECVGSDAVEPPGRSRKAEAYQKHLSRMAKSPRPAKSLFSRHARLPDIAQRPSIKKAKSSSGRPSTPTPSTSSASSDRGWRKSARRFSAVSFDQELTDRLHSALSHVQDSDTESDTNDDTPYGASFKSNADGEDDGGEHGGTPIPVLISESFSEDSDSDAPANLLGASAPKKESPAAFKQPVGKQGKSPTESQLEVQVRSSPAVQKYIRSLTARIINGGPTKRQQSHPSEKPNEDRVNAWTVEHTILFKSLMIVEEVLDQVVSFMSSKGGVWDESLAEEALTHLQENFEFDETPEQLEVVPEEASSGQNVPLEGDLRLNDFEGRDTISKGPGAHLHHGTPEEISEASSAHAVERGVKSAVNMVIVNVADNIAKMEDGRSAELYYGLRYKNDKKRGKSSDPQRLLTTPPLTIGSATSGSWDYLSESLSRFPKLPSISKKTMEQSMESGDEPDGNKIGEKDDDQATFSETKSDDNDDDNNNQDNANDITQTEEEKTPLQEQIEVQSDTQDSAVQREDETDALIFENGQKHHLETSFDALSDKDNNLGDKTDDSGVDKSDLEDDEGDLHVAEEAVTSEGDSGVIMGMDEGEGRESTSAVGENDGGEEIAEDAAAEGDGGVNGEVEGIAEENDGVGVAGENHGVEGTDGENDKVTGEQGVAGVDEATDKVEGHDEGSDAIDSPAAEEKAEGDATNEEDTTQTSDASIPRDSGFPSPEGTESQNKREGERTEEAQTLTTDSRDESSEPKSPKEEEVPDREEEGGEENDPLAEHQEKTDLTEEEGKEDDPLAENQEVKELTEEEGGTDNNPLTEQEKTEVTEKEEKENPLAEQEKTEVTEEEEKENPLAEDQEKTDVTQENNADTRPLTEDQEDQEKTKVTEDDKKEEAVIKLLTEDREKTDPTEDNFDQQSLTLSHREALEGLRRLPDTPRESIYSGANLSFFSVDISPTDLERINNGISVKLVPPEGLPTPGGAPPGYPPYSRSSASPPTPVEPPHSPRSSEAIPHTPASSSELPTPELTSRSFASSTPQLLDAVLHSAKLLPRLLHVRRAILRGFLHRRAPYESSYLPLYYSLFEYH</sequence>
<feature type="compositionally biased region" description="Acidic residues" evidence="1">
    <location>
        <begin position="773"/>
        <end position="784"/>
    </location>
</feature>
<gene>
    <name evidence="3" type="ORF">C7M84_020903</name>
</gene>